<name>A0AAV9NUV9_9PEZI</name>
<reference evidence="2 3" key="1">
    <citation type="submission" date="2023-08" db="EMBL/GenBank/DDBJ databases">
        <title>Black Yeasts Isolated from many extreme environments.</title>
        <authorList>
            <person name="Coleine C."/>
            <person name="Stajich J.E."/>
            <person name="Selbmann L."/>
        </authorList>
    </citation>
    <scope>NUCLEOTIDE SEQUENCE [LARGE SCALE GENOMIC DNA]</scope>
    <source>
        <strain evidence="2 3">CCFEE 5935</strain>
    </source>
</reference>
<feature type="region of interest" description="Disordered" evidence="1">
    <location>
        <begin position="1"/>
        <end position="39"/>
    </location>
</feature>
<dbReference type="GeneID" id="89932017"/>
<dbReference type="AlphaFoldDB" id="A0AAV9NUV9"/>
<evidence type="ECO:0008006" key="4">
    <source>
        <dbReference type="Google" id="ProtNLM"/>
    </source>
</evidence>
<evidence type="ECO:0000313" key="2">
    <source>
        <dbReference type="EMBL" id="KAK5163510.1"/>
    </source>
</evidence>
<dbReference type="EMBL" id="JAVRRT010000025">
    <property type="protein sequence ID" value="KAK5163510.1"/>
    <property type="molecule type" value="Genomic_DNA"/>
</dbReference>
<feature type="compositionally biased region" description="Polar residues" evidence="1">
    <location>
        <begin position="1"/>
        <end position="21"/>
    </location>
</feature>
<dbReference type="RefSeq" id="XP_064653987.1">
    <property type="nucleotide sequence ID" value="XM_064807909.1"/>
</dbReference>
<keyword evidence="3" id="KW-1185">Reference proteome</keyword>
<gene>
    <name evidence="2" type="ORF">LTR77_010692</name>
</gene>
<proteinExistence type="predicted"/>
<dbReference type="Proteomes" id="UP001337655">
    <property type="component" value="Unassembled WGS sequence"/>
</dbReference>
<comment type="caution">
    <text evidence="2">The sequence shown here is derived from an EMBL/GenBank/DDBJ whole genome shotgun (WGS) entry which is preliminary data.</text>
</comment>
<organism evidence="2 3">
    <name type="scientific">Saxophila tyrrhenica</name>
    <dbReference type="NCBI Taxonomy" id="1690608"/>
    <lineage>
        <taxon>Eukaryota</taxon>
        <taxon>Fungi</taxon>
        <taxon>Dikarya</taxon>
        <taxon>Ascomycota</taxon>
        <taxon>Pezizomycotina</taxon>
        <taxon>Dothideomycetes</taxon>
        <taxon>Dothideomycetidae</taxon>
        <taxon>Mycosphaerellales</taxon>
        <taxon>Extremaceae</taxon>
        <taxon>Saxophila</taxon>
    </lineage>
</organism>
<evidence type="ECO:0000256" key="1">
    <source>
        <dbReference type="SAM" id="MobiDB-lite"/>
    </source>
</evidence>
<sequence>MVSTSSTGRFSDGRSTPSTPMSEAADSPAPNNSSKGMEIAPDGDIVLEIEHEVGKPAAVHSYRVSATILTTHSKYFASLLQPGRFSEAANVEAKHRNLREQYGEVGKAPPRELPALSIKDVGRVAVKSVGPLLGDFFNILHNREMQIPPPVANLANLAVVADRFDALEVVRTYLRRKKVMKMLDAKTTAKADLALGEERVRQRLLVGVLLDHTPWVEKYSLRMICKGWASKEVSVSAALWWDLPGRLEDELVYRRECMLETIQSLQSHFLALYSSRERQCKLGYDSSAQCDSFQLGEMVRFFTRIGTVQLQGTLIDVADPPEPHAGDLINLLDTLRQVPEYQIDKFHSHCGIRTRLVPMLDLLQRAIPHAAVCGECWEANRTDLAWLGAKRPLLWRKGDSGLYGTGHRHAGIRDFFTATERQWS</sequence>
<protein>
    <recommendedName>
        <fullName evidence="4">BTB domain-containing protein</fullName>
    </recommendedName>
</protein>
<evidence type="ECO:0000313" key="3">
    <source>
        <dbReference type="Proteomes" id="UP001337655"/>
    </source>
</evidence>
<accession>A0AAV9NUV9</accession>